<dbReference type="GO" id="GO:0006310">
    <property type="term" value="P:DNA recombination"/>
    <property type="evidence" value="ECO:0007669"/>
    <property type="project" value="TreeGrafter"/>
</dbReference>
<keyword evidence="2" id="KW-0547">Nucleotide-binding</keyword>
<keyword evidence="6" id="KW-0269">Exonuclease</keyword>
<dbReference type="GO" id="GO:0008854">
    <property type="term" value="F:exodeoxyribonuclease V activity"/>
    <property type="evidence" value="ECO:0007669"/>
    <property type="project" value="InterPro"/>
</dbReference>
<dbReference type="Gene3D" id="3.40.50.10930">
    <property type="match status" value="1"/>
</dbReference>
<dbReference type="PANTHER" id="PTHR30591:SF1">
    <property type="entry name" value="RECBCD ENZYME SUBUNIT RECC"/>
    <property type="match status" value="1"/>
</dbReference>
<dbReference type="InterPro" id="IPR027417">
    <property type="entry name" value="P-loop_NTPase"/>
</dbReference>
<evidence type="ECO:0000313" key="12">
    <source>
        <dbReference type="EMBL" id="BEH03459.1"/>
    </source>
</evidence>
<accession>A0AAN0MIX6</accession>
<dbReference type="InterPro" id="IPR041500">
    <property type="entry name" value="RecC_C"/>
</dbReference>
<dbReference type="Pfam" id="PF17946">
    <property type="entry name" value="RecC_C"/>
    <property type="match status" value="1"/>
</dbReference>
<evidence type="ECO:0000256" key="4">
    <source>
        <dbReference type="ARBA" id="ARBA00022801"/>
    </source>
</evidence>
<dbReference type="Proteomes" id="UP001431656">
    <property type="component" value="Chromosome"/>
</dbReference>
<dbReference type="Pfam" id="PF04257">
    <property type="entry name" value="Exonuc_V_gamma"/>
    <property type="match status" value="1"/>
</dbReference>
<evidence type="ECO:0000259" key="11">
    <source>
        <dbReference type="Pfam" id="PF17946"/>
    </source>
</evidence>
<dbReference type="AlphaFoldDB" id="A0AAN0MIX6"/>
<evidence type="ECO:0000256" key="10">
    <source>
        <dbReference type="SAM" id="MobiDB-lite"/>
    </source>
</evidence>
<dbReference type="GO" id="GO:0003677">
    <property type="term" value="F:DNA binding"/>
    <property type="evidence" value="ECO:0007669"/>
    <property type="project" value="UniProtKB-KW"/>
</dbReference>
<organism evidence="12 13">
    <name type="scientific">Brooklawnia propionicigenes</name>
    <dbReference type="NCBI Taxonomy" id="3041175"/>
    <lineage>
        <taxon>Bacteria</taxon>
        <taxon>Bacillati</taxon>
        <taxon>Actinomycetota</taxon>
        <taxon>Actinomycetes</taxon>
        <taxon>Propionibacteriales</taxon>
        <taxon>Propionibacteriaceae</taxon>
        <taxon>Brooklawnia</taxon>
    </lineage>
</organism>
<feature type="domain" description="RecC C-terminal" evidence="11">
    <location>
        <begin position="762"/>
        <end position="981"/>
    </location>
</feature>
<dbReference type="GO" id="GO:0006281">
    <property type="term" value="P:DNA repair"/>
    <property type="evidence" value="ECO:0007669"/>
    <property type="project" value="UniProtKB-KW"/>
</dbReference>
<keyword evidence="9" id="KW-0234">DNA repair</keyword>
<dbReference type="Gene3D" id="3.40.50.300">
    <property type="entry name" value="P-loop containing nucleotide triphosphate hydrolases"/>
    <property type="match status" value="2"/>
</dbReference>
<reference evidence="12" key="1">
    <citation type="journal article" date="2024" name="Int. J. Syst. Evol. Microbiol.">
        <title>Brooklawnia propionicigenes sp. nov., a facultatively anaerobic, propionate-producing bacterium isolated from a methanogenic reactor treating waste from cattle farms.</title>
        <authorList>
            <person name="Akita Y."/>
            <person name="Ueki A."/>
            <person name="Tonouchi A."/>
            <person name="Sugawara Y."/>
            <person name="Honma S."/>
            <person name="Kaku N."/>
            <person name="Ueki K."/>
        </authorList>
    </citation>
    <scope>NUCLEOTIDE SEQUENCE</scope>
    <source>
        <strain evidence="12">SH051</strain>
    </source>
</reference>
<evidence type="ECO:0000256" key="9">
    <source>
        <dbReference type="ARBA" id="ARBA00023204"/>
    </source>
</evidence>
<feature type="region of interest" description="Disordered" evidence="10">
    <location>
        <begin position="250"/>
        <end position="270"/>
    </location>
</feature>
<evidence type="ECO:0000256" key="5">
    <source>
        <dbReference type="ARBA" id="ARBA00022806"/>
    </source>
</evidence>
<dbReference type="PANTHER" id="PTHR30591">
    <property type="entry name" value="RECBCD ENZYME SUBUNIT RECC"/>
    <property type="match status" value="1"/>
</dbReference>
<keyword evidence="8" id="KW-0238">DNA-binding</keyword>
<keyword evidence="3" id="KW-0227">DNA damage</keyword>
<keyword evidence="1" id="KW-0540">Nuclease</keyword>
<proteinExistence type="predicted"/>
<evidence type="ECO:0000256" key="6">
    <source>
        <dbReference type="ARBA" id="ARBA00022839"/>
    </source>
</evidence>
<dbReference type="KEGG" id="broo:brsh051_27400"/>
<dbReference type="Gene3D" id="1.10.10.160">
    <property type="match status" value="1"/>
</dbReference>
<dbReference type="InterPro" id="IPR011335">
    <property type="entry name" value="Restrct_endonuc-II-like"/>
</dbReference>
<evidence type="ECO:0000256" key="8">
    <source>
        <dbReference type="ARBA" id="ARBA00023125"/>
    </source>
</evidence>
<dbReference type="SUPFAM" id="SSF52540">
    <property type="entry name" value="P-loop containing nucleoside triphosphate hydrolases"/>
    <property type="match status" value="2"/>
</dbReference>
<dbReference type="EMBL" id="AP028056">
    <property type="protein sequence ID" value="BEH03459.1"/>
    <property type="molecule type" value="Genomic_DNA"/>
</dbReference>
<name>A0AAN0MIX6_9ACTN</name>
<dbReference type="PIRSF" id="PIRSF000980">
    <property type="entry name" value="RecC"/>
    <property type="match status" value="1"/>
</dbReference>
<dbReference type="GO" id="GO:0005524">
    <property type="term" value="F:ATP binding"/>
    <property type="evidence" value="ECO:0007669"/>
    <property type="project" value="UniProtKB-KW"/>
</dbReference>
<keyword evidence="4" id="KW-0378">Hydrolase</keyword>
<keyword evidence="5" id="KW-0347">Helicase</keyword>
<evidence type="ECO:0000256" key="3">
    <source>
        <dbReference type="ARBA" id="ARBA00022763"/>
    </source>
</evidence>
<keyword evidence="13" id="KW-1185">Reference proteome</keyword>
<dbReference type="SUPFAM" id="SSF52980">
    <property type="entry name" value="Restriction endonuclease-like"/>
    <property type="match status" value="1"/>
</dbReference>
<dbReference type="GO" id="GO:0009338">
    <property type="term" value="C:exodeoxyribonuclease V complex"/>
    <property type="evidence" value="ECO:0007669"/>
    <property type="project" value="InterPro"/>
</dbReference>
<gene>
    <name evidence="12" type="primary">recC</name>
    <name evidence="12" type="ORF">brsh051_27400</name>
</gene>
<evidence type="ECO:0000256" key="1">
    <source>
        <dbReference type="ARBA" id="ARBA00022722"/>
    </source>
</evidence>
<evidence type="ECO:0000313" key="13">
    <source>
        <dbReference type="Proteomes" id="UP001431656"/>
    </source>
</evidence>
<evidence type="ECO:0000256" key="2">
    <source>
        <dbReference type="ARBA" id="ARBA00022741"/>
    </source>
</evidence>
<protein>
    <submittedName>
        <fullName evidence="12">Exodeoxyribonuclease V subunit gamma</fullName>
    </submittedName>
</protein>
<sequence length="1051" mass="114542">MIEKVPVTGWREACEHAAKLLQSIPAGPLAADLVVLPSAAHRRSFSQYLAGRPGGPQISAGIELVTWRVFIERFRGDTWQGETLTLAICDVLDDPAHAEALAPLRRHLGAPGSRPGRRYATAQRLARVLRRYAAQAPQMVSAWRDGHNTDPDGQPLAPAQLWQPDLWRAVRALLGGDPAEHYRQRLDELAAGPDRELPRRIVLVALDDPDDAGRDLIDALGHHHEVHLICAEGIPVDTTRAGSAFLRHHASRRPGDNMPGDSAPAGAPRSGSLLHQVQYELRRDLPAAPRQFADQSLQIHACHGPDRQVEVLRDALCGLFTDDPSLQPRDVVVLCTSIAEYAPLVEASFCLDPGAGFHPGHRLRVQLAHSSVSSFNPVLAVLAELLSLYTERATSVDLLDFCQLPPVAHRFGFDADDIERLRELIAAAQIRWGVDAEQRRRNGLAIRQSTWLAGVQRMLISLALADEPPVVLGTSAPLAQVQGSDAELIGQLAELISRVRKISQPFATAAPAQVWVDRLREAIELLTSTEFEDSWQLSHALGELADLGEQAAGRRGLLDIGDIACWLDSRRHSASRRPNYGNGSLLVTDLDDLAGIEARVICVLGLDDAHFPGPAGFDGDDLLRAPGRRAAHWTTDRRAVRRQRLLDAVLAAQDALVVITQGADQSSGSVRPVPVCIAELMEACAIQGPSGQWRAPGSDALPGDALVRWHPLHPHGWQDFTISGDEQVSSFDRQGLLGACALQTPPAPGVPHWQLHHPAAAPTEVDVEQLIAFFVNPARTLLREATGTTLSSFERELQTSLPIAPDHLAVWSVGNELFEALSAGHDADLTRRKVWLSGQVLPGQAGARVLDSQLADAQIVARSVRAAHAGEPFLADCQLDLPAVRLQGRIQLFDRRVVVKRFGFPKPDDALTCWIRLLLAAADPGPDLAQVGGLLIGKRCYQLTAPPASQARQLLSDLVAVRAEGLHQILPLPLRTGAAYTDLLNWKSGEPLSRAHQAYADEDANWQYFFADFDELHAARPGRFEQLCDQVIAPIKDHLNPWRPGGTDCDE</sequence>
<dbReference type="InterPro" id="IPR013986">
    <property type="entry name" value="DExx_box_DNA_helicase_dom_sf"/>
</dbReference>
<dbReference type="GO" id="GO:0004386">
    <property type="term" value="F:helicase activity"/>
    <property type="evidence" value="ECO:0007669"/>
    <property type="project" value="UniProtKB-KW"/>
</dbReference>
<keyword evidence="7" id="KW-0067">ATP-binding</keyword>
<evidence type="ECO:0000256" key="7">
    <source>
        <dbReference type="ARBA" id="ARBA00022840"/>
    </source>
</evidence>
<dbReference type="RefSeq" id="WP_286265984.1">
    <property type="nucleotide sequence ID" value="NZ_AP028056.1"/>
</dbReference>
<dbReference type="InterPro" id="IPR006697">
    <property type="entry name" value="RecC"/>
</dbReference>